<feature type="compositionally biased region" description="Basic and acidic residues" evidence="2">
    <location>
        <begin position="760"/>
        <end position="773"/>
    </location>
</feature>
<feature type="compositionally biased region" description="Polar residues" evidence="2">
    <location>
        <begin position="567"/>
        <end position="579"/>
    </location>
</feature>
<dbReference type="GeneID" id="109967498"/>
<feature type="region of interest" description="Disordered" evidence="2">
    <location>
        <begin position="1"/>
        <end position="39"/>
    </location>
</feature>
<dbReference type="SMART" id="SM00498">
    <property type="entry name" value="FH2"/>
    <property type="match status" value="1"/>
</dbReference>
<organism evidence="4 5">
    <name type="scientific">Monopterus albus</name>
    <name type="common">Swamp eel</name>
    <dbReference type="NCBI Taxonomy" id="43700"/>
    <lineage>
        <taxon>Eukaryota</taxon>
        <taxon>Metazoa</taxon>
        <taxon>Chordata</taxon>
        <taxon>Craniata</taxon>
        <taxon>Vertebrata</taxon>
        <taxon>Euteleostomi</taxon>
        <taxon>Actinopterygii</taxon>
        <taxon>Neopterygii</taxon>
        <taxon>Teleostei</taxon>
        <taxon>Neoteleostei</taxon>
        <taxon>Acanthomorphata</taxon>
        <taxon>Anabantaria</taxon>
        <taxon>Synbranchiformes</taxon>
        <taxon>Synbranchidae</taxon>
        <taxon>Monopterus</taxon>
    </lineage>
</organism>
<dbReference type="RefSeq" id="XP_020468770.1">
    <property type="nucleotide sequence ID" value="XM_020613114.1"/>
</dbReference>
<dbReference type="InterPro" id="IPR015425">
    <property type="entry name" value="FH2_Formin"/>
</dbReference>
<dbReference type="Proteomes" id="UP000261600">
    <property type="component" value="Unplaced"/>
</dbReference>
<evidence type="ECO:0000256" key="1">
    <source>
        <dbReference type="SAM" id="Coils"/>
    </source>
</evidence>
<feature type="region of interest" description="Disordered" evidence="2">
    <location>
        <begin position="669"/>
        <end position="790"/>
    </location>
</feature>
<evidence type="ECO:0000313" key="5">
    <source>
        <dbReference type="Proteomes" id="UP000261600"/>
    </source>
</evidence>
<keyword evidence="1" id="KW-0175">Coiled coil</keyword>
<dbReference type="Gene3D" id="1.20.58.2220">
    <property type="entry name" value="Formin, FH2 domain"/>
    <property type="match status" value="1"/>
</dbReference>
<feature type="compositionally biased region" description="Polar residues" evidence="2">
    <location>
        <begin position="774"/>
        <end position="790"/>
    </location>
</feature>
<name>A0A3Q3K9R3_MONAL</name>
<feature type="region of interest" description="Disordered" evidence="2">
    <location>
        <begin position="625"/>
        <end position="647"/>
    </location>
</feature>
<dbReference type="PROSITE" id="PS51444">
    <property type="entry name" value="FH2"/>
    <property type="match status" value="1"/>
</dbReference>
<dbReference type="Pfam" id="PF02181">
    <property type="entry name" value="FH2"/>
    <property type="match status" value="1"/>
</dbReference>
<dbReference type="PANTHER" id="PTHR46345:SF7">
    <property type="entry name" value="FH2 DOMAIN CONTAINING 3-RELATED"/>
    <property type="match status" value="1"/>
</dbReference>
<feature type="compositionally biased region" description="Pro residues" evidence="2">
    <location>
        <begin position="1"/>
        <end position="23"/>
    </location>
</feature>
<dbReference type="Ensembl" id="ENSMALT00000025871.1">
    <property type="protein sequence ID" value="ENSMALP00000025397.1"/>
    <property type="gene ID" value="ENSMALG00000017674.1"/>
</dbReference>
<feature type="compositionally biased region" description="Basic and acidic residues" evidence="2">
    <location>
        <begin position="707"/>
        <end position="719"/>
    </location>
</feature>
<dbReference type="InterPro" id="IPR042201">
    <property type="entry name" value="FH2_Formin_sf"/>
</dbReference>
<dbReference type="STRING" id="43700.ENSMALP00000025397"/>
<dbReference type="PANTHER" id="PTHR46345">
    <property type="entry name" value="INVERTED FORMIN-2"/>
    <property type="match status" value="1"/>
</dbReference>
<evidence type="ECO:0000259" key="3">
    <source>
        <dbReference type="PROSITE" id="PS51444"/>
    </source>
</evidence>
<dbReference type="SUPFAM" id="SSF101447">
    <property type="entry name" value="Formin homology 2 domain (FH2 domain)"/>
    <property type="match status" value="1"/>
</dbReference>
<reference evidence="4" key="2">
    <citation type="submission" date="2025-09" db="UniProtKB">
        <authorList>
            <consortium name="Ensembl"/>
        </authorList>
    </citation>
    <scope>IDENTIFICATION</scope>
</reference>
<evidence type="ECO:0000313" key="4">
    <source>
        <dbReference type="Ensembl" id="ENSMALP00000025397.1"/>
    </source>
</evidence>
<feature type="domain" description="FH2" evidence="3">
    <location>
        <begin position="36"/>
        <end position="431"/>
    </location>
</feature>
<dbReference type="AlphaFoldDB" id="A0A3Q3K9R3"/>
<feature type="coiled-coil region" evidence="1">
    <location>
        <begin position="343"/>
        <end position="374"/>
    </location>
</feature>
<dbReference type="KEGG" id="malb:109967498"/>
<feature type="compositionally biased region" description="Low complexity" evidence="2">
    <location>
        <begin position="470"/>
        <end position="490"/>
    </location>
</feature>
<feature type="region of interest" description="Disordered" evidence="2">
    <location>
        <begin position="466"/>
        <end position="589"/>
    </location>
</feature>
<protein>
    <recommendedName>
        <fullName evidence="3">FH2 domain-containing protein</fullName>
    </recommendedName>
</protein>
<accession>A0A3Q3K9R3</accession>
<sequence length="826" mass="91402">MQPGGPPAPPPPLPPPPPPPPLAPGFLPSLRGPGLSSKGVHRLSRMRNFNWETLPKHTVMGKHNIWTENKTDGEYELDTDHMEELFSHKQDQQQLKALNCQSPRGLPTAASGGDTVSILSSKRSMNIGIFLKQFKRPVKDMIEQIKSGSVHSFGSGKLRELYKLLPDEGELKQLASFKGDHSALPEADLFMLLLVRIPSYEVSLRGLLLREEFFPLVEEIKEFIGTLTAAGKELLESDSLHSVIRLVLKTGNYMNAGGYAGSAVGFRMASLLKLVDTKANKPGMNLMHYVVMQAQKADMALLNFPEQLKHIEAAAKINKGDIEAEFGRQVKKVQDAKADMLKQENLKEQMEDFLKEAEVCLAEIETHLQELQSVSDSVAEYFCEDPNKFKLEECCSVFNSFCEKFMRAVQENKAREMAEVKLRQRDRLQSTAKRRSIATCSSRDKEMDGIALESVLQNYLTNRVSRRRSGMPSSSHGSPVSGSPNSGSLSEITAQANLPTGKKRRGGSNIDKEWNSTVELTEESSHSKAQSNGMDNKSKGGIPYEEKMKTSRKANSRQYTHPAKVTPSISSSVNFSATTDDGEEDLEYNNEEEAQKLREASKKVLHFQNSCGSISSIDYTLESQKSPGANTTLRRQRTVDEDTEGYLGEPADEDLVKLFLDTESPPACNLGRRHTVPTKVSKTKEEEVSTPVRASYPVASENGKLPADGDEHHPSKEMLDFTDLSHSFKKPGTLDENSLAAEKKSKPNVCPTQAADEMPGEQKQEGKSVEPSDNHMQSNSENIPPKSTWNKAENSGLFFSFLKRLGDLSKQQSSKEAVHNCTGSGV</sequence>
<dbReference type="OrthoDB" id="26518at2759"/>
<evidence type="ECO:0000256" key="2">
    <source>
        <dbReference type="SAM" id="MobiDB-lite"/>
    </source>
</evidence>
<proteinExistence type="predicted"/>
<keyword evidence="5" id="KW-1185">Reference proteome</keyword>
<reference evidence="4" key="1">
    <citation type="submission" date="2025-08" db="UniProtKB">
        <authorList>
            <consortium name="Ensembl"/>
        </authorList>
    </citation>
    <scope>IDENTIFICATION</scope>
</reference>
<feature type="compositionally biased region" description="Acidic residues" evidence="2">
    <location>
        <begin position="580"/>
        <end position="589"/>
    </location>
</feature>
<dbReference type="CTD" id="566196"/>